<evidence type="ECO:0000313" key="1">
    <source>
        <dbReference type="EMBL" id="RKX64828.1"/>
    </source>
</evidence>
<accession>A0A660S6R3</accession>
<gene>
    <name evidence="1" type="ORF">DRP44_07600</name>
</gene>
<proteinExistence type="predicted"/>
<comment type="caution">
    <text evidence="1">The sequence shown here is derived from an EMBL/GenBank/DDBJ whole genome shotgun (WGS) entry which is preliminary data.</text>
</comment>
<organism evidence="1 2">
    <name type="scientific">candidate division TA06 bacterium</name>
    <dbReference type="NCBI Taxonomy" id="2250710"/>
    <lineage>
        <taxon>Bacteria</taxon>
        <taxon>Bacteria division TA06</taxon>
    </lineage>
</organism>
<sequence length="318" mass="36945">MKRLIKIKRIALVAILVPVIGLYALSNNFKKRDILDLKWGNSVNEIGLERLGINAIGPRCFFLDANENIYILDNGNNRISVFYAIRKKVDNISFEKIKDEYDAKFTDITVDDSGYVYLLGYSNSMDNSSFLLLIIFKQGQIVKKQVIKYDIFKNVSEDIHDPSNFIIYLMNGAEKLFVKNKRVWLNTGDYTYYLANTPYLKNNKTQFTLTSIVPHKKYFKSYITNSRQLRIILKEKFGTDWDYVGKYRDLYIINTLNDTIVIVDSKGVVKKKIALNLKIKYYEGNYIKYVSDKFLYFMENDDNGIKISSVSVVELLGN</sequence>
<protein>
    <recommendedName>
        <fullName evidence="3">6-bladed beta-propeller</fullName>
    </recommendedName>
</protein>
<evidence type="ECO:0000313" key="2">
    <source>
        <dbReference type="Proteomes" id="UP000282321"/>
    </source>
</evidence>
<dbReference type="SUPFAM" id="SSF101898">
    <property type="entry name" value="NHL repeat"/>
    <property type="match status" value="1"/>
</dbReference>
<reference evidence="1 2" key="1">
    <citation type="submission" date="2018-06" db="EMBL/GenBank/DDBJ databases">
        <title>Extensive metabolic versatility and redundancy in microbially diverse, dynamic hydrothermal sediments.</title>
        <authorList>
            <person name="Dombrowski N."/>
            <person name="Teske A."/>
            <person name="Baker B.J."/>
        </authorList>
    </citation>
    <scope>NUCLEOTIDE SEQUENCE [LARGE SCALE GENOMIC DNA]</scope>
    <source>
        <strain evidence="1">B35_G9</strain>
    </source>
</reference>
<name>A0A660S6R3_UNCT6</name>
<dbReference type="Gene3D" id="2.120.10.30">
    <property type="entry name" value="TolB, C-terminal domain"/>
    <property type="match status" value="1"/>
</dbReference>
<dbReference type="InterPro" id="IPR011042">
    <property type="entry name" value="6-blade_b-propeller_TolB-like"/>
</dbReference>
<dbReference type="EMBL" id="QNBC01000129">
    <property type="protein sequence ID" value="RKX64828.1"/>
    <property type="molecule type" value="Genomic_DNA"/>
</dbReference>
<dbReference type="Proteomes" id="UP000282321">
    <property type="component" value="Unassembled WGS sequence"/>
</dbReference>
<dbReference type="AlphaFoldDB" id="A0A660S6R3"/>
<evidence type="ECO:0008006" key="3">
    <source>
        <dbReference type="Google" id="ProtNLM"/>
    </source>
</evidence>